<dbReference type="Pfam" id="PF13526">
    <property type="entry name" value="DUF4125"/>
    <property type="match status" value="1"/>
</dbReference>
<dbReference type="EMBL" id="LOJF01000010">
    <property type="protein sequence ID" value="KUH58023.1"/>
    <property type="molecule type" value="Genomic_DNA"/>
</dbReference>
<dbReference type="AlphaFoldDB" id="A0A100YUP1"/>
<comment type="caution">
    <text evidence="1">The sequence shown here is derived from an EMBL/GenBank/DDBJ whole genome shotgun (WGS) entry which is preliminary data.</text>
</comment>
<proteinExistence type="predicted"/>
<dbReference type="OrthoDB" id="5387164at2"/>
<sequence>MSVSELVETVLGREDEDFERALQEPNPPCDAASFGLVLNRFRAAQLALWPESLLEAYLQDLENARACEKSIVLERAAYLFGTSYRPDAHRMLPPKSYEFCERVDLISKLSLIWEVRAREIVPRFTSRLGALITEEDRPDAPSYESRLRAELMSYSQRTIDEYGSWVFGCWGAGRNPNLQAYDGAAVELGFSGAYEANYKGAVL</sequence>
<name>A0A100YUP1_TRASO</name>
<dbReference type="InterPro" id="IPR025191">
    <property type="entry name" value="DUF4125"/>
</dbReference>
<dbReference type="RefSeq" id="WP_059054954.1">
    <property type="nucleotide sequence ID" value="NZ_LOJF01000010.1"/>
</dbReference>
<keyword evidence="2" id="KW-1185">Reference proteome</keyword>
<reference evidence="1 2" key="1">
    <citation type="submission" date="2015-12" db="EMBL/GenBank/DDBJ databases">
        <title>Draft Genome Sequence of Olsenella scatoligenes SK9K4T; a Producer of 3-Methylindole- (skatole) and 4-Methylphenol- (p-cresol) Isolated from Pig Feces.</title>
        <authorList>
            <person name="Li X."/>
            <person name="Borg B."/>
            <person name="Canibe N."/>
        </authorList>
    </citation>
    <scope>NUCLEOTIDE SEQUENCE [LARGE SCALE GENOMIC DNA]</scope>
    <source>
        <strain evidence="1 2">SK9K4</strain>
    </source>
</reference>
<evidence type="ECO:0000313" key="1">
    <source>
        <dbReference type="EMBL" id="KUH58023.1"/>
    </source>
</evidence>
<organism evidence="1 2">
    <name type="scientific">Tractidigestivibacter scatoligenes</name>
    <name type="common">Olsenella scatoligenes</name>
    <dbReference type="NCBI Taxonomy" id="1299998"/>
    <lineage>
        <taxon>Bacteria</taxon>
        <taxon>Bacillati</taxon>
        <taxon>Actinomycetota</taxon>
        <taxon>Coriobacteriia</taxon>
        <taxon>Coriobacteriales</taxon>
        <taxon>Atopobiaceae</taxon>
        <taxon>Tractidigestivibacter</taxon>
    </lineage>
</organism>
<gene>
    <name evidence="1" type="ORF">AUL39_07310</name>
</gene>
<evidence type="ECO:0000313" key="2">
    <source>
        <dbReference type="Proteomes" id="UP000054078"/>
    </source>
</evidence>
<protein>
    <submittedName>
        <fullName evidence="1">Uncharacterized protein</fullName>
    </submittedName>
</protein>
<dbReference type="Proteomes" id="UP000054078">
    <property type="component" value="Unassembled WGS sequence"/>
</dbReference>
<accession>A0A100YUP1</accession>